<evidence type="ECO:0000256" key="3">
    <source>
        <dbReference type="ARBA" id="ARBA00022989"/>
    </source>
</evidence>
<dbReference type="RefSeq" id="WP_119736778.1">
    <property type="nucleotide sequence ID" value="NZ_QYUN01000002.1"/>
</dbReference>
<gene>
    <name evidence="8" type="ORF">D3870_03740</name>
</gene>
<sequence length="104" mass="11810">MKLISRVLWALLFVVFFGFALKNTQEAALRFFFDYEVRGPLVLLLLGFFVAGAALGVLAMMPTMFRSRRNLSAQKKTIETMQQEQDAQRLARTQPPQPDSVVSK</sequence>
<evidence type="ECO:0000256" key="1">
    <source>
        <dbReference type="ARBA" id="ARBA00022475"/>
    </source>
</evidence>
<keyword evidence="2 6" id="KW-0812">Transmembrane</keyword>
<evidence type="ECO:0000256" key="2">
    <source>
        <dbReference type="ARBA" id="ARBA00022692"/>
    </source>
</evidence>
<evidence type="ECO:0000256" key="5">
    <source>
        <dbReference type="SAM" id="MobiDB-lite"/>
    </source>
</evidence>
<feature type="domain" description="Lipopolysaccharide assembly protein A" evidence="7">
    <location>
        <begin position="22"/>
        <end position="85"/>
    </location>
</feature>
<evidence type="ECO:0000259" key="7">
    <source>
        <dbReference type="Pfam" id="PF06305"/>
    </source>
</evidence>
<dbReference type="AlphaFoldDB" id="A0A418WYT2"/>
<proteinExistence type="predicted"/>
<dbReference type="EMBL" id="QYUN01000002">
    <property type="protein sequence ID" value="RJG05245.1"/>
    <property type="molecule type" value="Genomic_DNA"/>
</dbReference>
<dbReference type="OrthoDB" id="9154783at2"/>
<keyword evidence="3 6" id="KW-1133">Transmembrane helix</keyword>
<comment type="caution">
    <text evidence="8">The sequence shown here is derived from an EMBL/GenBank/DDBJ whole genome shotgun (WGS) entry which is preliminary data.</text>
</comment>
<dbReference type="InterPro" id="IPR010445">
    <property type="entry name" value="LapA_dom"/>
</dbReference>
<accession>A0A418WYT2</accession>
<dbReference type="Pfam" id="PF06305">
    <property type="entry name" value="LapA_dom"/>
    <property type="match status" value="1"/>
</dbReference>
<keyword evidence="9" id="KW-1185">Reference proteome</keyword>
<feature type="transmembrane region" description="Helical" evidence="6">
    <location>
        <begin position="40"/>
        <end position="61"/>
    </location>
</feature>
<keyword evidence="1" id="KW-1003">Cell membrane</keyword>
<protein>
    <submittedName>
        <fullName evidence="8">LapA family protein</fullName>
    </submittedName>
</protein>
<evidence type="ECO:0000256" key="4">
    <source>
        <dbReference type="ARBA" id="ARBA00023136"/>
    </source>
</evidence>
<evidence type="ECO:0000313" key="8">
    <source>
        <dbReference type="EMBL" id="RJG05245.1"/>
    </source>
</evidence>
<feature type="region of interest" description="Disordered" evidence="5">
    <location>
        <begin position="83"/>
        <end position="104"/>
    </location>
</feature>
<dbReference type="GO" id="GO:0005886">
    <property type="term" value="C:plasma membrane"/>
    <property type="evidence" value="ECO:0007669"/>
    <property type="project" value="InterPro"/>
</dbReference>
<dbReference type="Proteomes" id="UP000285190">
    <property type="component" value="Unassembled WGS sequence"/>
</dbReference>
<reference evidence="8 9" key="1">
    <citation type="submission" date="2018-09" db="EMBL/GenBank/DDBJ databases">
        <authorList>
            <person name="Zhu H."/>
        </authorList>
    </citation>
    <scope>NUCLEOTIDE SEQUENCE [LARGE SCALE GENOMIC DNA]</scope>
    <source>
        <strain evidence="8 9">K2R10-39</strain>
    </source>
</reference>
<evidence type="ECO:0000313" key="9">
    <source>
        <dbReference type="Proteomes" id="UP000285190"/>
    </source>
</evidence>
<organism evidence="8 9">
    <name type="scientific">Noviherbaspirillum cavernae</name>
    <dbReference type="NCBI Taxonomy" id="2320862"/>
    <lineage>
        <taxon>Bacteria</taxon>
        <taxon>Pseudomonadati</taxon>
        <taxon>Pseudomonadota</taxon>
        <taxon>Betaproteobacteria</taxon>
        <taxon>Burkholderiales</taxon>
        <taxon>Oxalobacteraceae</taxon>
        <taxon>Noviherbaspirillum</taxon>
    </lineage>
</organism>
<evidence type="ECO:0000256" key="6">
    <source>
        <dbReference type="SAM" id="Phobius"/>
    </source>
</evidence>
<name>A0A418WYT2_9BURK</name>
<keyword evidence="4 6" id="KW-0472">Membrane</keyword>